<dbReference type="InterPro" id="IPR002591">
    <property type="entry name" value="Phosphodiest/P_Trfase"/>
</dbReference>
<keyword evidence="3" id="KW-1185">Reference proteome</keyword>
<dbReference type="Gene3D" id="3.30.1360.180">
    <property type="match status" value="1"/>
</dbReference>
<protein>
    <submittedName>
        <fullName evidence="2">Uncharacterized protein</fullName>
    </submittedName>
</protein>
<feature type="transmembrane region" description="Helical" evidence="1">
    <location>
        <begin position="35"/>
        <end position="55"/>
    </location>
</feature>
<name>A0AAP0AZR3_9ASPA</name>
<gene>
    <name evidence="2" type="ORF">KSP39_PZI020042</name>
</gene>
<dbReference type="GO" id="GO:0005773">
    <property type="term" value="C:vacuole"/>
    <property type="evidence" value="ECO:0007669"/>
    <property type="project" value="TreeGrafter"/>
</dbReference>
<reference evidence="2 3" key="1">
    <citation type="journal article" date="2022" name="Nat. Plants">
        <title>Genomes of leafy and leafless Platanthera orchids illuminate the evolution of mycoheterotrophy.</title>
        <authorList>
            <person name="Li M.H."/>
            <person name="Liu K.W."/>
            <person name="Li Z."/>
            <person name="Lu H.C."/>
            <person name="Ye Q.L."/>
            <person name="Zhang D."/>
            <person name="Wang J.Y."/>
            <person name="Li Y.F."/>
            <person name="Zhong Z.M."/>
            <person name="Liu X."/>
            <person name="Yu X."/>
            <person name="Liu D.K."/>
            <person name="Tu X.D."/>
            <person name="Liu B."/>
            <person name="Hao Y."/>
            <person name="Liao X.Y."/>
            <person name="Jiang Y.T."/>
            <person name="Sun W.H."/>
            <person name="Chen J."/>
            <person name="Chen Y.Q."/>
            <person name="Ai Y."/>
            <person name="Zhai J.W."/>
            <person name="Wu S.S."/>
            <person name="Zhou Z."/>
            <person name="Hsiao Y.Y."/>
            <person name="Wu W.L."/>
            <person name="Chen Y.Y."/>
            <person name="Lin Y.F."/>
            <person name="Hsu J.L."/>
            <person name="Li C.Y."/>
            <person name="Wang Z.W."/>
            <person name="Zhao X."/>
            <person name="Zhong W.Y."/>
            <person name="Ma X.K."/>
            <person name="Ma L."/>
            <person name="Huang J."/>
            <person name="Chen G.Z."/>
            <person name="Huang M.Z."/>
            <person name="Huang L."/>
            <person name="Peng D.H."/>
            <person name="Luo Y.B."/>
            <person name="Zou S.Q."/>
            <person name="Chen S.P."/>
            <person name="Lan S."/>
            <person name="Tsai W.C."/>
            <person name="Van de Peer Y."/>
            <person name="Liu Z.J."/>
        </authorList>
    </citation>
    <scope>NUCLEOTIDE SEQUENCE [LARGE SCALE GENOMIC DNA]</scope>
    <source>
        <strain evidence="2">Lor287</strain>
    </source>
</reference>
<evidence type="ECO:0000313" key="3">
    <source>
        <dbReference type="Proteomes" id="UP001418222"/>
    </source>
</evidence>
<dbReference type="Gene3D" id="3.40.720.10">
    <property type="entry name" value="Alkaline Phosphatase, subunit A"/>
    <property type="match status" value="1"/>
</dbReference>
<sequence length="463" mass="51670">MASSLLKKHSPFEDHATFLLPDPPSSPATLRNLKFPFLFSFIFISSLCITCFTFLDVSTSFFTATNTSLLSEHGPAVIILSFDGFRFGYHLKAPTPNIRRLIASGTSAEEGLIPVFPTLTFPNHYSIATGLFPPHHGIINNYFPNPADPSDWFSPSNHDPKWWLGEPLWQTVARHGLNAATYFWAGSEVKKGFWTCPPKFCLKFNYSVPFEERVDTILGYFDLPKKEIPLLSMIYFQDPDSEGHMYGPDHPEITKAVANVDAVIGRLISGLEKRGLFEDVTIILLGDHGMASTCDEKCVFLDELAPWVQIERDWLECADSLLAIRPPSGVSSAEVVKKMNEGLNSGKIGNGRSLKVYLKEDLPERFHYAGSGRIPPIVGVVEEGYMVKYKREKRYDCGGSHGYDNLLMSMRSFFVAHGPRFERGKKIPSFLNIEIYNLVTTILGLKGAPNNGSASFPDSVLLK</sequence>
<dbReference type="GO" id="GO:0016787">
    <property type="term" value="F:hydrolase activity"/>
    <property type="evidence" value="ECO:0007669"/>
    <property type="project" value="UniProtKB-ARBA"/>
</dbReference>
<dbReference type="SUPFAM" id="SSF53649">
    <property type="entry name" value="Alkaline phosphatase-like"/>
    <property type="match status" value="1"/>
</dbReference>
<keyword evidence="1" id="KW-0812">Transmembrane</keyword>
<organism evidence="2 3">
    <name type="scientific">Platanthera zijinensis</name>
    <dbReference type="NCBI Taxonomy" id="2320716"/>
    <lineage>
        <taxon>Eukaryota</taxon>
        <taxon>Viridiplantae</taxon>
        <taxon>Streptophyta</taxon>
        <taxon>Embryophyta</taxon>
        <taxon>Tracheophyta</taxon>
        <taxon>Spermatophyta</taxon>
        <taxon>Magnoliopsida</taxon>
        <taxon>Liliopsida</taxon>
        <taxon>Asparagales</taxon>
        <taxon>Orchidaceae</taxon>
        <taxon>Orchidoideae</taxon>
        <taxon>Orchideae</taxon>
        <taxon>Orchidinae</taxon>
        <taxon>Platanthera</taxon>
    </lineage>
</organism>
<dbReference type="CDD" id="cd16018">
    <property type="entry name" value="Enpp"/>
    <property type="match status" value="1"/>
</dbReference>
<proteinExistence type="predicted"/>
<keyword evidence="1" id="KW-0472">Membrane</keyword>
<dbReference type="PANTHER" id="PTHR10151:SF120">
    <property type="entry name" value="BIS(5'-ADENOSYL)-TRIPHOSPHATASE"/>
    <property type="match status" value="1"/>
</dbReference>
<accession>A0AAP0AZR3</accession>
<dbReference type="PANTHER" id="PTHR10151">
    <property type="entry name" value="ECTONUCLEOTIDE PYROPHOSPHATASE/PHOSPHODIESTERASE"/>
    <property type="match status" value="1"/>
</dbReference>
<dbReference type="FunFam" id="3.30.1360.180:FF:000002">
    <property type="entry name" value="Alkaline-phosphatase-like family protein"/>
    <property type="match status" value="1"/>
</dbReference>
<keyword evidence="1" id="KW-1133">Transmembrane helix</keyword>
<dbReference type="Pfam" id="PF01663">
    <property type="entry name" value="Phosphodiest"/>
    <property type="match status" value="1"/>
</dbReference>
<dbReference type="InterPro" id="IPR017850">
    <property type="entry name" value="Alkaline_phosphatase_core_sf"/>
</dbReference>
<dbReference type="EMBL" id="JBBWWQ010000018">
    <property type="protein sequence ID" value="KAK8921405.1"/>
    <property type="molecule type" value="Genomic_DNA"/>
</dbReference>
<dbReference type="Proteomes" id="UP001418222">
    <property type="component" value="Unassembled WGS sequence"/>
</dbReference>
<dbReference type="AlphaFoldDB" id="A0AAP0AZR3"/>
<evidence type="ECO:0000256" key="1">
    <source>
        <dbReference type="SAM" id="Phobius"/>
    </source>
</evidence>
<evidence type="ECO:0000313" key="2">
    <source>
        <dbReference type="EMBL" id="KAK8921405.1"/>
    </source>
</evidence>
<comment type="caution">
    <text evidence="2">The sequence shown here is derived from an EMBL/GenBank/DDBJ whole genome shotgun (WGS) entry which is preliminary data.</text>
</comment>